<dbReference type="GO" id="GO:0055085">
    <property type="term" value="P:transmembrane transport"/>
    <property type="evidence" value="ECO:0007669"/>
    <property type="project" value="InterPro"/>
</dbReference>
<evidence type="ECO:0000256" key="1">
    <source>
        <dbReference type="ARBA" id="ARBA00004651"/>
    </source>
</evidence>
<evidence type="ECO:0000313" key="12">
    <source>
        <dbReference type="Proteomes" id="UP000037151"/>
    </source>
</evidence>
<evidence type="ECO:0000256" key="3">
    <source>
        <dbReference type="ARBA" id="ARBA00022475"/>
    </source>
</evidence>
<dbReference type="eggNOG" id="COG0395">
    <property type="taxonomic scope" value="Bacteria"/>
</dbReference>
<protein>
    <submittedName>
        <fullName evidence="10">Carbohydrate ABC transporter permease</fullName>
    </submittedName>
    <submittedName>
        <fullName evidence="9">Sugar ABC transporter permease</fullName>
    </submittedName>
</protein>
<evidence type="ECO:0000259" key="8">
    <source>
        <dbReference type="PROSITE" id="PS50928"/>
    </source>
</evidence>
<dbReference type="Pfam" id="PF00528">
    <property type="entry name" value="BPD_transp_1"/>
    <property type="match status" value="1"/>
</dbReference>
<dbReference type="STRING" id="42234.IQ63_09215"/>
<comment type="subcellular location">
    <subcellularLocation>
        <location evidence="1 7">Cell membrane</location>
        <topology evidence="1 7">Multi-pass membrane protein</topology>
    </subcellularLocation>
</comment>
<comment type="caution">
    <text evidence="9">The sequence shown here is derived from an EMBL/GenBank/DDBJ whole genome shotgun (WGS) entry which is preliminary data.</text>
</comment>
<evidence type="ECO:0000256" key="4">
    <source>
        <dbReference type="ARBA" id="ARBA00022692"/>
    </source>
</evidence>
<dbReference type="AlphaFoldDB" id="A0A0L0KJ42"/>
<dbReference type="RefSeq" id="WP_010355835.1">
    <property type="nucleotide sequence ID" value="NZ_BCMK01000020.1"/>
</dbReference>
<dbReference type="GO" id="GO:0005886">
    <property type="term" value="C:plasma membrane"/>
    <property type="evidence" value="ECO:0007669"/>
    <property type="project" value="UniProtKB-SubCell"/>
</dbReference>
<evidence type="ECO:0000313" key="13">
    <source>
        <dbReference type="Proteomes" id="UP001272987"/>
    </source>
</evidence>
<feature type="transmembrane region" description="Helical" evidence="7">
    <location>
        <begin position="238"/>
        <end position="259"/>
    </location>
</feature>
<comment type="similarity">
    <text evidence="7">Belongs to the binding-protein-dependent transport system permease family.</text>
</comment>
<evidence type="ECO:0000313" key="11">
    <source>
        <dbReference type="EMBL" id="MDX3024352.1"/>
    </source>
</evidence>
<dbReference type="Proteomes" id="UP001282288">
    <property type="component" value="Unassembled WGS sequence"/>
</dbReference>
<reference evidence="10 13" key="3">
    <citation type="journal article" date="2023" name="Microb. Genom.">
        <title>Mesoterricola silvestris gen. nov., sp. nov., Mesoterricola sediminis sp. nov., Geothrix oryzae sp. nov., Geothrix edaphica sp. nov., Geothrix rubra sp. nov., and Geothrix limicola sp. nov., six novel members of Acidobacteriota isolated from soils.</title>
        <authorList>
            <person name="Weisberg A.J."/>
            <person name="Pearce E."/>
            <person name="Kramer C.G."/>
            <person name="Chang J.H."/>
            <person name="Clarke C.R."/>
        </authorList>
    </citation>
    <scope>NUCLEOTIDE SEQUENCE</scope>
    <source>
        <strain evidence="11 13">NB05-1H</strain>
        <strain evidence="10">NRRL_B-16521</strain>
    </source>
</reference>
<dbReference type="SUPFAM" id="SSF161098">
    <property type="entry name" value="MetI-like"/>
    <property type="match status" value="1"/>
</dbReference>
<dbReference type="Gene3D" id="1.10.3720.10">
    <property type="entry name" value="MetI-like"/>
    <property type="match status" value="1"/>
</dbReference>
<evidence type="ECO:0000256" key="7">
    <source>
        <dbReference type="RuleBase" id="RU363032"/>
    </source>
</evidence>
<dbReference type="PANTHER" id="PTHR43744">
    <property type="entry name" value="ABC TRANSPORTER PERMEASE PROTEIN MG189-RELATED-RELATED"/>
    <property type="match status" value="1"/>
</dbReference>
<feature type="transmembrane region" description="Helical" evidence="7">
    <location>
        <begin position="72"/>
        <end position="91"/>
    </location>
</feature>
<keyword evidence="4 7" id="KW-0812">Transmembrane</keyword>
<dbReference type="InterPro" id="IPR000515">
    <property type="entry name" value="MetI-like"/>
</dbReference>
<reference evidence="9" key="1">
    <citation type="submission" date="2014-07" db="EMBL/GenBank/DDBJ databases">
        <title>A systematic study of Ichneumonosoma Meijere, Pelmatops Enderlein, Pseudopelmatops Shiraki and Soita Walker (Diptera: Tephritidae).</title>
        <authorList>
            <person name="Chen X.-L."/>
            <person name="Norrbom A."/>
            <person name="Zhu C.-D."/>
        </authorList>
    </citation>
    <scope>NUCLEOTIDE SEQUENCE</scope>
    <source>
        <strain evidence="9">NCPPB 4445</strain>
    </source>
</reference>
<dbReference type="PANTHER" id="PTHR43744:SF12">
    <property type="entry name" value="ABC TRANSPORTER PERMEASE PROTEIN MG189-RELATED"/>
    <property type="match status" value="1"/>
</dbReference>
<evidence type="ECO:0000256" key="2">
    <source>
        <dbReference type="ARBA" id="ARBA00022448"/>
    </source>
</evidence>
<dbReference type="EMBL" id="JPPY01000063">
    <property type="protein sequence ID" value="KND37569.1"/>
    <property type="molecule type" value="Genomic_DNA"/>
</dbReference>
<dbReference type="EMBL" id="JARAWC010000020">
    <property type="protein sequence ID" value="MDX2963197.1"/>
    <property type="molecule type" value="Genomic_DNA"/>
</dbReference>
<dbReference type="Proteomes" id="UP001272987">
    <property type="component" value="Unassembled WGS sequence"/>
</dbReference>
<reference evidence="12" key="2">
    <citation type="submission" date="2014-07" db="EMBL/GenBank/DDBJ databases">
        <title>Genome sequencing of plant-pathogenic Streptomyces species.</title>
        <authorList>
            <person name="Harrison J."/>
            <person name="Sapp M."/>
            <person name="Thwaites R."/>
            <person name="Studholme D.J."/>
        </authorList>
    </citation>
    <scope>NUCLEOTIDE SEQUENCE [LARGE SCALE GENOMIC DNA]</scope>
    <source>
        <strain evidence="12">NCPPB 4445</strain>
    </source>
</reference>
<dbReference type="InterPro" id="IPR035906">
    <property type="entry name" value="MetI-like_sf"/>
</dbReference>
<dbReference type="CDD" id="cd06261">
    <property type="entry name" value="TM_PBP2"/>
    <property type="match status" value="1"/>
</dbReference>
<evidence type="ECO:0000313" key="9">
    <source>
        <dbReference type="EMBL" id="KND37569.1"/>
    </source>
</evidence>
<feature type="domain" description="ABC transmembrane type-1" evidence="8">
    <location>
        <begin position="68"/>
        <end position="259"/>
    </location>
</feature>
<feature type="transmembrane region" description="Helical" evidence="7">
    <location>
        <begin position="137"/>
        <end position="155"/>
    </location>
</feature>
<name>A0A0L0KJ42_9ACTN</name>
<evidence type="ECO:0000313" key="10">
    <source>
        <dbReference type="EMBL" id="MDX2963197.1"/>
    </source>
</evidence>
<dbReference type="GeneID" id="69808925"/>
<evidence type="ECO:0000256" key="6">
    <source>
        <dbReference type="ARBA" id="ARBA00023136"/>
    </source>
</evidence>
<feature type="transmembrane region" description="Helical" evidence="7">
    <location>
        <begin position="103"/>
        <end position="125"/>
    </location>
</feature>
<organism evidence="9 12">
    <name type="scientific">Streptomyces acidiscabies</name>
    <dbReference type="NCBI Taxonomy" id="42234"/>
    <lineage>
        <taxon>Bacteria</taxon>
        <taxon>Bacillati</taxon>
        <taxon>Actinomycetota</taxon>
        <taxon>Actinomycetes</taxon>
        <taxon>Kitasatosporales</taxon>
        <taxon>Streptomycetaceae</taxon>
        <taxon>Streptomyces</taxon>
    </lineage>
</organism>
<dbReference type="Proteomes" id="UP000037151">
    <property type="component" value="Unassembled WGS sequence"/>
</dbReference>
<feature type="transmembrane region" description="Helical" evidence="7">
    <location>
        <begin position="192"/>
        <end position="215"/>
    </location>
</feature>
<accession>A0A0L0KJ42</accession>
<keyword evidence="13" id="KW-1185">Reference proteome</keyword>
<sequence length="274" mass="29707">MNISRREALTGRAFLVLLMVVTLLPFVSMLSAALQPRGTVPSGLEWPSDPQWGNFADAFDVANMGALLNSSVLIVLGVVPAAVVLATMAGFGLGHLKVRGGGIAMGVLLLGLTMPFEAVITPIYHQIDGLGLLNTRWAIVLPLIGLYMPFAVYWMRAHFLNVPKELSEAARVDGATTWQLFWRVHVPLARPAISSLTILLFLWTWNQFLLSIVMVDDPAKRTMAGALGAFQGQWGTDLVLLCAGSLLILTPTLIVFLVFQRQFVTALLQGSVKG</sequence>
<gene>
    <name evidence="9" type="ORF">IQ63_09215</name>
    <name evidence="10" type="ORF">PV399_26275</name>
    <name evidence="11" type="ORF">PV666_41730</name>
</gene>
<keyword evidence="5 7" id="KW-1133">Transmembrane helix</keyword>
<keyword evidence="3" id="KW-1003">Cell membrane</keyword>
<evidence type="ECO:0000256" key="5">
    <source>
        <dbReference type="ARBA" id="ARBA00022989"/>
    </source>
</evidence>
<keyword evidence="2 7" id="KW-0813">Transport</keyword>
<proteinExistence type="inferred from homology"/>
<keyword evidence="6 7" id="KW-0472">Membrane</keyword>
<dbReference type="PROSITE" id="PS50928">
    <property type="entry name" value="ABC_TM1"/>
    <property type="match status" value="1"/>
</dbReference>
<dbReference type="EMBL" id="JARAWP010000034">
    <property type="protein sequence ID" value="MDX3024352.1"/>
    <property type="molecule type" value="Genomic_DNA"/>
</dbReference>
<dbReference type="PATRIC" id="fig|42234.21.peg.1901"/>